<dbReference type="InterPro" id="IPR038772">
    <property type="entry name" value="Sph/SMPD2-like"/>
</dbReference>
<evidence type="ECO:0000256" key="8">
    <source>
        <dbReference type="ARBA" id="ARBA00022842"/>
    </source>
</evidence>
<comment type="similarity">
    <text evidence="4">Belongs to the neutral sphingomyelinase family.</text>
</comment>
<dbReference type="Gene3D" id="3.60.10.10">
    <property type="entry name" value="Endonuclease/exonuclease/phosphatase"/>
    <property type="match status" value="1"/>
</dbReference>
<protein>
    <submittedName>
        <fullName evidence="16">Putative eukaryotic translation initiation factor 3 subunit</fullName>
    </submittedName>
</protein>
<dbReference type="RefSeq" id="XP_028880492.1">
    <property type="nucleotide sequence ID" value="XM_029028173.1"/>
</dbReference>
<keyword evidence="16" id="KW-0648">Protein biosynthesis</keyword>
<keyword evidence="17" id="KW-1185">Reference proteome</keyword>
<feature type="domain" description="Endonuclease/exonuclease/phosphatase" evidence="15">
    <location>
        <begin position="8"/>
        <end position="283"/>
    </location>
</feature>
<comment type="pathway">
    <text evidence="2">Lipid metabolism; sphingolipid metabolism.</text>
</comment>
<evidence type="ECO:0000256" key="6">
    <source>
        <dbReference type="ARBA" id="ARBA00022723"/>
    </source>
</evidence>
<dbReference type="STRING" id="67003.A0A1X0NNY2"/>
<dbReference type="GO" id="GO:0016020">
    <property type="term" value="C:membrane"/>
    <property type="evidence" value="ECO:0007669"/>
    <property type="project" value="UniProtKB-SubCell"/>
</dbReference>
<dbReference type="OrthoDB" id="387657at2759"/>
<dbReference type="GO" id="GO:0004767">
    <property type="term" value="F:sphingomyelin phosphodiesterase activity"/>
    <property type="evidence" value="ECO:0007669"/>
    <property type="project" value="InterPro"/>
</dbReference>
<sequence>MSTSITVLTYNLWGIFNSKHRKERMAHFATKVAQYDVILLQELFSLSDYELIMQSLPEEIRATRYIKRFPTAFYGSGVAVISRFPISSAIFFTFPLQGFPERVLHGDYYANKGAALVRVNVPCGIGKDKGSTEGSHDLMYKEVSFYSTHLVAMYQKTARLRDWRHELYLPIRLSQAVSFANFIAETSRPDECVVIGGDFNATQRSLEIQTMMILLRQRGFHFRPVLPSVNGHNACMQGKERSAHASMLTFSDANMFNTTAEGWLVQGGDVPCQIDHIFYTSNTLSLCLYDDCPNAAPGYPFTLQEEDDKEVPIGVVVFTQNDEVQLPPEKGYLARFADWLRSKGNSTSCHTAINMANLISPEVKETKTTTTKSVEKKKQACALSDHYGVAARLQFSLESSDTDEMKKEATSSVELTEEELAVLREATKYLGDSVKLMQYESKVCVYIGFASLAFVVGNILLSMYKQTQRARQTELLLERLVTLATLPTTPLRNEMLELESGDFSSVLKQWIQKVVSMRPFSTSTSTASGTNNIPTLMQNGESRVDYAQVASFIHGRSLWQAFTPLFTVVGAVGGFAALVTGLLQRDADAKVLSGQVQTLRRAVSASGEGKDKEEEGGNVREVEKE</sequence>
<dbReference type="GeneID" id="39987953"/>
<keyword evidence="8" id="KW-0460">Magnesium</keyword>
<keyword evidence="12 14" id="KW-0472">Membrane</keyword>
<dbReference type="Pfam" id="PF03372">
    <property type="entry name" value="Exo_endo_phos"/>
    <property type="match status" value="1"/>
</dbReference>
<keyword evidence="6" id="KW-0479">Metal-binding</keyword>
<dbReference type="SUPFAM" id="SSF56219">
    <property type="entry name" value="DNase I-like"/>
    <property type="match status" value="1"/>
</dbReference>
<evidence type="ECO:0000256" key="13">
    <source>
        <dbReference type="SAM" id="MobiDB-lite"/>
    </source>
</evidence>
<comment type="subcellular location">
    <subcellularLocation>
        <location evidence="1">Membrane</location>
        <topology evidence="1">Multi-pass membrane protein</topology>
    </subcellularLocation>
</comment>
<dbReference type="Proteomes" id="UP000192257">
    <property type="component" value="Unassembled WGS sequence"/>
</dbReference>
<evidence type="ECO:0000256" key="11">
    <source>
        <dbReference type="ARBA" id="ARBA00023098"/>
    </source>
</evidence>
<keyword evidence="10 14" id="KW-1133">Transmembrane helix</keyword>
<comment type="pathway">
    <text evidence="3">Sphingolipid metabolism.</text>
</comment>
<dbReference type="GO" id="GO:0003743">
    <property type="term" value="F:translation initiation factor activity"/>
    <property type="evidence" value="ECO:0007669"/>
    <property type="project" value="UniProtKB-KW"/>
</dbReference>
<accession>A0A1X0NNY2</accession>
<evidence type="ECO:0000256" key="14">
    <source>
        <dbReference type="SAM" id="Phobius"/>
    </source>
</evidence>
<gene>
    <name evidence="16" type="ORF">TM35_000281420</name>
</gene>
<evidence type="ECO:0000256" key="5">
    <source>
        <dbReference type="ARBA" id="ARBA00022692"/>
    </source>
</evidence>
<feature type="region of interest" description="Disordered" evidence="13">
    <location>
        <begin position="602"/>
        <end position="625"/>
    </location>
</feature>
<dbReference type="VEuPathDB" id="TriTrypDB:TM35_000281420"/>
<dbReference type="InterPro" id="IPR005135">
    <property type="entry name" value="Endo/exonuclease/phosphatase"/>
</dbReference>
<organism evidence="16 17">
    <name type="scientific">Trypanosoma theileri</name>
    <dbReference type="NCBI Taxonomy" id="67003"/>
    <lineage>
        <taxon>Eukaryota</taxon>
        <taxon>Discoba</taxon>
        <taxon>Euglenozoa</taxon>
        <taxon>Kinetoplastea</taxon>
        <taxon>Metakinetoplastina</taxon>
        <taxon>Trypanosomatida</taxon>
        <taxon>Trypanosomatidae</taxon>
        <taxon>Trypanosoma</taxon>
    </lineage>
</organism>
<evidence type="ECO:0000256" key="7">
    <source>
        <dbReference type="ARBA" id="ARBA00022801"/>
    </source>
</evidence>
<dbReference type="PANTHER" id="PTHR16320">
    <property type="entry name" value="SPHINGOMYELINASE FAMILY MEMBER"/>
    <property type="match status" value="1"/>
</dbReference>
<keyword evidence="5 14" id="KW-0812">Transmembrane</keyword>
<evidence type="ECO:0000256" key="3">
    <source>
        <dbReference type="ARBA" id="ARBA00004991"/>
    </source>
</evidence>
<evidence type="ECO:0000256" key="12">
    <source>
        <dbReference type="ARBA" id="ARBA00023136"/>
    </source>
</evidence>
<feature type="transmembrane region" description="Helical" evidence="14">
    <location>
        <begin position="445"/>
        <end position="464"/>
    </location>
</feature>
<evidence type="ECO:0000256" key="4">
    <source>
        <dbReference type="ARBA" id="ARBA00006335"/>
    </source>
</evidence>
<keyword evidence="11" id="KW-0443">Lipid metabolism</keyword>
<feature type="compositionally biased region" description="Basic and acidic residues" evidence="13">
    <location>
        <begin position="608"/>
        <end position="625"/>
    </location>
</feature>
<dbReference type="GO" id="GO:0046872">
    <property type="term" value="F:metal ion binding"/>
    <property type="evidence" value="ECO:0007669"/>
    <property type="project" value="UniProtKB-KW"/>
</dbReference>
<dbReference type="EMBL" id="NBCO01000028">
    <property type="protein sequence ID" value="ORC86426.1"/>
    <property type="molecule type" value="Genomic_DNA"/>
</dbReference>
<keyword evidence="16" id="KW-0396">Initiation factor</keyword>
<evidence type="ECO:0000256" key="10">
    <source>
        <dbReference type="ARBA" id="ARBA00022989"/>
    </source>
</evidence>
<evidence type="ECO:0000256" key="2">
    <source>
        <dbReference type="ARBA" id="ARBA00004760"/>
    </source>
</evidence>
<feature type="transmembrane region" description="Helical" evidence="14">
    <location>
        <begin position="561"/>
        <end position="583"/>
    </location>
</feature>
<keyword evidence="9" id="KW-0746">Sphingolipid metabolism</keyword>
<keyword evidence="7" id="KW-0378">Hydrolase</keyword>
<evidence type="ECO:0000256" key="1">
    <source>
        <dbReference type="ARBA" id="ARBA00004141"/>
    </source>
</evidence>
<dbReference type="InterPro" id="IPR036691">
    <property type="entry name" value="Endo/exonu/phosph_ase_sf"/>
</dbReference>
<reference evidence="16 17" key="1">
    <citation type="submission" date="2017-03" db="EMBL/GenBank/DDBJ databases">
        <title>An alternative strategy for trypanosome survival in the mammalian bloodstream revealed through genome and transcriptome analysis of the ubiquitous bovine parasite Trypanosoma (Megatrypanum) theileri.</title>
        <authorList>
            <person name="Kelly S."/>
            <person name="Ivens A."/>
            <person name="Mott A."/>
            <person name="O'Neill E."/>
            <person name="Emms D."/>
            <person name="Macleod O."/>
            <person name="Voorheis P."/>
            <person name="Matthews J."/>
            <person name="Matthews K."/>
            <person name="Carrington M."/>
        </authorList>
    </citation>
    <scope>NUCLEOTIDE SEQUENCE [LARGE SCALE GENOMIC DNA]</scope>
    <source>
        <strain evidence="16">Edinburgh</strain>
    </source>
</reference>
<evidence type="ECO:0000256" key="9">
    <source>
        <dbReference type="ARBA" id="ARBA00022919"/>
    </source>
</evidence>
<dbReference type="GO" id="GO:0006665">
    <property type="term" value="P:sphingolipid metabolic process"/>
    <property type="evidence" value="ECO:0007669"/>
    <property type="project" value="UniProtKB-KW"/>
</dbReference>
<evidence type="ECO:0000259" key="15">
    <source>
        <dbReference type="Pfam" id="PF03372"/>
    </source>
</evidence>
<name>A0A1X0NNY2_9TRYP</name>
<comment type="caution">
    <text evidence="16">The sequence shown here is derived from an EMBL/GenBank/DDBJ whole genome shotgun (WGS) entry which is preliminary data.</text>
</comment>
<evidence type="ECO:0000313" key="16">
    <source>
        <dbReference type="EMBL" id="ORC86426.1"/>
    </source>
</evidence>
<proteinExistence type="inferred from homology"/>
<dbReference type="PANTHER" id="PTHR16320:SF24">
    <property type="entry name" value="PHOSPHODIESTERASE, PUTATIVE-RELATED"/>
    <property type="match status" value="1"/>
</dbReference>
<dbReference type="AlphaFoldDB" id="A0A1X0NNY2"/>
<evidence type="ECO:0000313" key="17">
    <source>
        <dbReference type="Proteomes" id="UP000192257"/>
    </source>
</evidence>